<dbReference type="SUPFAM" id="SSF52402">
    <property type="entry name" value="Adenine nucleotide alpha hydrolases-like"/>
    <property type="match status" value="1"/>
</dbReference>
<dbReference type="OrthoDB" id="10252281at2759"/>
<dbReference type="InParanoid" id="F0Y1Z4"/>
<dbReference type="EMBL" id="GL833123">
    <property type="protein sequence ID" value="EGB10609.1"/>
    <property type="molecule type" value="Genomic_DNA"/>
</dbReference>
<dbReference type="CDD" id="cd01991">
    <property type="entry name" value="Asn_synthase_B_C"/>
    <property type="match status" value="1"/>
</dbReference>
<feature type="non-terminal residue" evidence="4">
    <location>
        <position position="1"/>
    </location>
</feature>
<evidence type="ECO:0000256" key="2">
    <source>
        <dbReference type="ARBA" id="ARBA00022888"/>
    </source>
</evidence>
<dbReference type="OMA" id="MQFGSHI"/>
<dbReference type="RefSeq" id="XP_009034171.1">
    <property type="nucleotide sequence ID" value="XM_009035923.1"/>
</dbReference>
<dbReference type="KEGG" id="aaf:AURANDRAFT_8081"/>
<keyword evidence="5" id="KW-1185">Reference proteome</keyword>
<gene>
    <name evidence="4" type="ORF">AURANDRAFT_8081</name>
</gene>
<dbReference type="Gene3D" id="3.40.50.620">
    <property type="entry name" value="HUPs"/>
    <property type="match status" value="1"/>
</dbReference>
<name>F0Y1Z4_AURAN</name>
<dbReference type="GO" id="GO:0006529">
    <property type="term" value="P:asparagine biosynthetic process"/>
    <property type="evidence" value="ECO:0007669"/>
    <property type="project" value="UniProtKB-KW"/>
</dbReference>
<dbReference type="GeneID" id="20229187"/>
<feature type="non-terminal residue" evidence="4">
    <location>
        <position position="122"/>
    </location>
</feature>
<evidence type="ECO:0000256" key="3">
    <source>
        <dbReference type="ARBA" id="ARBA00022962"/>
    </source>
</evidence>
<dbReference type="InterPro" id="IPR001962">
    <property type="entry name" value="Asn_synthase"/>
</dbReference>
<dbReference type="AlphaFoldDB" id="F0Y1Z4"/>
<keyword evidence="1" id="KW-0028">Amino-acid biosynthesis</keyword>
<evidence type="ECO:0000313" key="4">
    <source>
        <dbReference type="EMBL" id="EGB10609.1"/>
    </source>
</evidence>
<organism evidence="5">
    <name type="scientific">Aureococcus anophagefferens</name>
    <name type="common">Harmful bloom alga</name>
    <dbReference type="NCBI Taxonomy" id="44056"/>
    <lineage>
        <taxon>Eukaryota</taxon>
        <taxon>Sar</taxon>
        <taxon>Stramenopiles</taxon>
        <taxon>Ochrophyta</taxon>
        <taxon>Pelagophyceae</taxon>
        <taxon>Pelagomonadales</taxon>
        <taxon>Pelagomonadaceae</taxon>
        <taxon>Aureococcus</taxon>
    </lineage>
</organism>
<dbReference type="PANTHER" id="PTHR45937:SF1">
    <property type="entry name" value="ASPARAGINE SYNTHETASE DOMAIN-CONTAINING PROTEIN 1"/>
    <property type="match status" value="1"/>
</dbReference>
<dbReference type="GO" id="GO:0004066">
    <property type="term" value="F:asparagine synthase (glutamine-hydrolyzing) activity"/>
    <property type="evidence" value="ECO:0007669"/>
    <property type="project" value="InterPro"/>
</dbReference>
<sequence>LLLGMGADELLAGYARHRTAYARGGAPALAAELDGDLVRLASRNLGRDDRVVSHHGREARFPYLDEAVLAVVRGELGPAVADLDEPPGVGAKRVLRDVAADLGLPRVATLVKRALQFGTRIA</sequence>
<dbReference type="InterPro" id="IPR014729">
    <property type="entry name" value="Rossmann-like_a/b/a_fold"/>
</dbReference>
<dbReference type="PANTHER" id="PTHR45937">
    <property type="entry name" value="ASPARAGINE SYNTHETASE DOMAIN-CONTAINING PROTEIN 1"/>
    <property type="match status" value="1"/>
</dbReference>
<accession>F0Y1Z4</accession>
<keyword evidence="2" id="KW-0061">Asparagine biosynthesis</keyword>
<protein>
    <submittedName>
        <fullName evidence="4">Uncharacterized protein</fullName>
    </submittedName>
</protein>
<dbReference type="eggNOG" id="KOG0573">
    <property type="taxonomic scope" value="Eukaryota"/>
</dbReference>
<evidence type="ECO:0000256" key="1">
    <source>
        <dbReference type="ARBA" id="ARBA00022605"/>
    </source>
</evidence>
<keyword evidence="3" id="KW-0315">Glutamine amidotransferase</keyword>
<reference evidence="4 5" key="1">
    <citation type="journal article" date="2011" name="Proc. Natl. Acad. Sci. U.S.A.">
        <title>Niche of harmful alga Aureococcus anophagefferens revealed through ecogenomics.</title>
        <authorList>
            <person name="Gobler C.J."/>
            <person name="Berry D.L."/>
            <person name="Dyhrman S.T."/>
            <person name="Wilhelm S.W."/>
            <person name="Salamov A."/>
            <person name="Lobanov A.V."/>
            <person name="Zhang Y."/>
            <person name="Collier J.L."/>
            <person name="Wurch L.L."/>
            <person name="Kustka A.B."/>
            <person name="Dill B.D."/>
            <person name="Shah M."/>
            <person name="VerBerkmoes N.C."/>
            <person name="Kuo A."/>
            <person name="Terry A."/>
            <person name="Pangilinan J."/>
            <person name="Lindquist E.A."/>
            <person name="Lucas S."/>
            <person name="Paulsen I.T."/>
            <person name="Hattenrath-Lehmann T.K."/>
            <person name="Talmage S.C."/>
            <person name="Walker E.A."/>
            <person name="Koch F."/>
            <person name="Burson A.M."/>
            <person name="Marcoval M.A."/>
            <person name="Tang Y.Z."/>
            <person name="Lecleir G.R."/>
            <person name="Coyne K.J."/>
            <person name="Berg G.M."/>
            <person name="Bertrand E.M."/>
            <person name="Saito M.A."/>
            <person name="Gladyshev V.N."/>
            <person name="Grigoriev I.V."/>
        </authorList>
    </citation>
    <scope>NUCLEOTIDE SEQUENCE [LARGE SCALE GENOMIC DNA]</scope>
    <source>
        <strain evidence="5">CCMP 1984</strain>
    </source>
</reference>
<evidence type="ECO:0000313" key="5">
    <source>
        <dbReference type="Proteomes" id="UP000002729"/>
    </source>
</evidence>
<dbReference type="Proteomes" id="UP000002729">
    <property type="component" value="Unassembled WGS sequence"/>
</dbReference>
<dbReference type="InterPro" id="IPR051857">
    <property type="entry name" value="Asn_synthetase_domain"/>
</dbReference>
<proteinExistence type="predicted"/>